<reference evidence="4" key="1">
    <citation type="journal article" date="2019" name="Int. J. Syst. Evol. Microbiol.">
        <title>The Global Catalogue of Microorganisms (GCM) 10K type strain sequencing project: providing services to taxonomists for standard genome sequencing and annotation.</title>
        <authorList>
            <consortium name="The Broad Institute Genomics Platform"/>
            <consortium name="The Broad Institute Genome Sequencing Center for Infectious Disease"/>
            <person name="Wu L."/>
            <person name="Ma J."/>
        </authorList>
    </citation>
    <scope>NUCLEOTIDE SEQUENCE [LARGE SCALE GENOMIC DNA]</scope>
    <source>
        <strain evidence="4">JCM 18283</strain>
    </source>
</reference>
<dbReference type="Proteomes" id="UP001501436">
    <property type="component" value="Unassembled WGS sequence"/>
</dbReference>
<dbReference type="RefSeq" id="WP_345331738.1">
    <property type="nucleotide sequence ID" value="NZ_BAABJI010000002.1"/>
</dbReference>
<keyword evidence="1" id="KW-0812">Transmembrane</keyword>
<feature type="chain" id="PRO_5046577202" description="LPXTG-motif cell wall-anchored protein" evidence="2">
    <location>
        <begin position="21"/>
        <end position="217"/>
    </location>
</feature>
<protein>
    <recommendedName>
        <fullName evidence="5">LPXTG-motif cell wall-anchored protein</fullName>
    </recommendedName>
</protein>
<name>A0ABP9G168_9SPHI</name>
<feature type="signal peptide" evidence="2">
    <location>
        <begin position="1"/>
        <end position="20"/>
    </location>
</feature>
<proteinExistence type="predicted"/>
<evidence type="ECO:0000313" key="3">
    <source>
        <dbReference type="EMBL" id="GAA4921650.1"/>
    </source>
</evidence>
<keyword evidence="1" id="KW-1133">Transmembrane helix</keyword>
<comment type="caution">
    <text evidence="3">The sequence shown here is derived from an EMBL/GenBank/DDBJ whole genome shotgun (WGS) entry which is preliminary data.</text>
</comment>
<evidence type="ECO:0008006" key="5">
    <source>
        <dbReference type="Google" id="ProtNLM"/>
    </source>
</evidence>
<feature type="transmembrane region" description="Helical" evidence="1">
    <location>
        <begin position="190"/>
        <end position="208"/>
    </location>
</feature>
<organism evidence="3 4">
    <name type="scientific">Mucilaginibacter defluvii</name>
    <dbReference type="NCBI Taxonomy" id="1196019"/>
    <lineage>
        <taxon>Bacteria</taxon>
        <taxon>Pseudomonadati</taxon>
        <taxon>Bacteroidota</taxon>
        <taxon>Sphingobacteriia</taxon>
        <taxon>Sphingobacteriales</taxon>
        <taxon>Sphingobacteriaceae</taxon>
        <taxon>Mucilaginibacter</taxon>
    </lineage>
</organism>
<keyword evidence="1" id="KW-0472">Membrane</keyword>
<dbReference type="EMBL" id="BAABJI010000002">
    <property type="protein sequence ID" value="GAA4921650.1"/>
    <property type="molecule type" value="Genomic_DNA"/>
</dbReference>
<accession>A0ABP9G168</accession>
<keyword evidence="4" id="KW-1185">Reference proteome</keyword>
<gene>
    <name evidence="3" type="ORF">GCM10023313_26960</name>
</gene>
<keyword evidence="2" id="KW-0732">Signal</keyword>
<sequence>MKKIASFILGIMAFSFAASAQELKPVKIDSVVSVNLPVEHEVKDTLGQKIYSGSGSLGYIVVIRSANGNAKPLKKEKDLNNVFKEYMTKVQGQSSGSVLNARDTTIGNLKAKVFGLEADNGNGVEIRDFAVIYTKDATYTFEYMYPESRKGLVKAENQAFFSSIKTSNELQRTDQYVNTEPSGVSQSGKIAIYGGGALLLGIIAFFVFRKREQTALS</sequence>
<evidence type="ECO:0000256" key="1">
    <source>
        <dbReference type="SAM" id="Phobius"/>
    </source>
</evidence>
<evidence type="ECO:0000313" key="4">
    <source>
        <dbReference type="Proteomes" id="UP001501436"/>
    </source>
</evidence>
<evidence type="ECO:0000256" key="2">
    <source>
        <dbReference type="SAM" id="SignalP"/>
    </source>
</evidence>